<organism evidence="2 3">
    <name type="scientific">Asprobacillus argus</name>
    <dbReference type="NCBI Taxonomy" id="3076534"/>
    <lineage>
        <taxon>Bacteria</taxon>
        <taxon>Pseudomonadati</taxon>
        <taxon>Bacteroidota</taxon>
        <taxon>Flavobacteriia</taxon>
        <taxon>Flavobacteriales</taxon>
        <taxon>Flavobacteriaceae</taxon>
        <taxon>Asprobacillus</taxon>
    </lineage>
</organism>
<dbReference type="EMBL" id="JAVTTO010000002">
    <property type="protein sequence ID" value="MDT7831686.1"/>
    <property type="molecule type" value="Genomic_DNA"/>
</dbReference>
<keyword evidence="1" id="KW-0812">Transmembrane</keyword>
<evidence type="ECO:0000313" key="3">
    <source>
        <dbReference type="Proteomes" id="UP001257277"/>
    </source>
</evidence>
<keyword evidence="1" id="KW-1133">Transmembrane helix</keyword>
<comment type="caution">
    <text evidence="2">The sequence shown here is derived from an EMBL/GenBank/DDBJ whole genome shotgun (WGS) entry which is preliminary data.</text>
</comment>
<dbReference type="InterPro" id="IPR057695">
    <property type="entry name" value="DUF7935"/>
</dbReference>
<name>A0ABU3LD91_9FLAO</name>
<dbReference type="Proteomes" id="UP001257277">
    <property type="component" value="Unassembled WGS sequence"/>
</dbReference>
<protein>
    <submittedName>
        <fullName evidence="2">Uncharacterized protein</fullName>
    </submittedName>
</protein>
<reference evidence="2 3" key="1">
    <citation type="submission" date="2023-09" db="EMBL/GenBank/DDBJ databases">
        <title>Novel taxa isolated from Blanes Bay.</title>
        <authorList>
            <person name="Rey-Velasco X."/>
            <person name="Lucena T."/>
        </authorList>
    </citation>
    <scope>NUCLEOTIDE SEQUENCE [LARGE SCALE GENOMIC DNA]</scope>
    <source>
        <strain evidence="2 3">S356</strain>
    </source>
</reference>
<keyword evidence="3" id="KW-1185">Reference proteome</keyword>
<keyword evidence="1" id="KW-0472">Membrane</keyword>
<sequence length="170" mass="19410">MEDKIIEGLLYTLPAIVTGGVAFYIFNGFLKQNNKEKKLELLASKKKDSLPIKLQAYERMLLFCERINPVKMLLRVKPIGDNTDSYLQLLIGNIEQEFEHNMVQQIYISDQCWSVIITSKTAIINKLKQVAENSNSSNDLRENVLLDYSKTLPPTDTAIAFIKSEVKKIL</sequence>
<dbReference type="RefSeq" id="WP_349240944.1">
    <property type="nucleotide sequence ID" value="NZ_JAVTTO010000002.1"/>
</dbReference>
<gene>
    <name evidence="2" type="ORF">RQM59_04800</name>
</gene>
<feature type="transmembrane region" description="Helical" evidence="1">
    <location>
        <begin position="12"/>
        <end position="30"/>
    </location>
</feature>
<proteinExistence type="predicted"/>
<dbReference type="Pfam" id="PF25589">
    <property type="entry name" value="DUF7935"/>
    <property type="match status" value="1"/>
</dbReference>
<evidence type="ECO:0000256" key="1">
    <source>
        <dbReference type="SAM" id="Phobius"/>
    </source>
</evidence>
<accession>A0ABU3LD91</accession>
<evidence type="ECO:0000313" key="2">
    <source>
        <dbReference type="EMBL" id="MDT7831686.1"/>
    </source>
</evidence>